<dbReference type="HOGENOM" id="CLU_2792776_0_0_12"/>
<name>F5YB91_LEAAZ</name>
<reference evidence="1 2" key="2">
    <citation type="journal article" date="2011" name="ISME J.">
        <title>RNA-seq reveals cooperative metabolic interactions between two termite-gut spirochete species in co-culture.</title>
        <authorList>
            <person name="Rosenthal A.Z."/>
            <person name="Matson E.G."/>
            <person name="Eldar A."/>
            <person name="Leadbetter J.R."/>
        </authorList>
    </citation>
    <scope>NUCLEOTIDE SEQUENCE [LARGE SCALE GENOMIC DNA]</scope>
    <source>
        <strain evidence="2">ATCC BAA-888 / DSM 13862 / ZAS-9</strain>
    </source>
</reference>
<dbReference type="Proteomes" id="UP000009222">
    <property type="component" value="Chromosome"/>
</dbReference>
<dbReference type="KEGG" id="taz:TREAZ_1919"/>
<sequence>MAASGGIGEGRLTRAQVSSAIWVKLSASKLLICCEMKSTFSCSVIITPFYKKIGKWTEINAEITKYST</sequence>
<accession>F5YB91</accession>
<dbReference type="InParanoid" id="F5YB91"/>
<dbReference type="AlphaFoldDB" id="F5YB91"/>
<gene>
    <name evidence="1" type="ordered locus">TREAZ_1919</name>
</gene>
<evidence type="ECO:0000313" key="1">
    <source>
        <dbReference type="EMBL" id="AEF81380.1"/>
    </source>
</evidence>
<reference evidence="2" key="1">
    <citation type="submission" date="2009-12" db="EMBL/GenBank/DDBJ databases">
        <title>Complete sequence of Treponema azotonutricium strain ZAS-9.</title>
        <authorList>
            <person name="Tetu S.G."/>
            <person name="Matson E."/>
            <person name="Ren Q."/>
            <person name="Seshadri R."/>
            <person name="Elbourne L."/>
            <person name="Hassan K.A."/>
            <person name="Durkin A."/>
            <person name="Radune D."/>
            <person name="Mohamoud Y."/>
            <person name="Shay R."/>
            <person name="Jin S."/>
            <person name="Zhang X."/>
            <person name="Lucey K."/>
            <person name="Ballor N.R."/>
            <person name="Ottesen E."/>
            <person name="Rosenthal R."/>
            <person name="Allen A."/>
            <person name="Leadbetter J.R."/>
            <person name="Paulsen I.T."/>
        </authorList>
    </citation>
    <scope>NUCLEOTIDE SEQUENCE [LARGE SCALE GENOMIC DNA]</scope>
    <source>
        <strain evidence="2">ATCC BAA-888 / DSM 13862 / ZAS-9</strain>
    </source>
</reference>
<proteinExistence type="predicted"/>
<organism evidence="1 2">
    <name type="scientific">Leadbettera azotonutricia (strain ATCC BAA-888 / DSM 13862 / ZAS-9)</name>
    <name type="common">Treponema azotonutricium</name>
    <dbReference type="NCBI Taxonomy" id="545695"/>
    <lineage>
        <taxon>Bacteria</taxon>
        <taxon>Pseudomonadati</taxon>
        <taxon>Spirochaetota</taxon>
        <taxon>Spirochaetia</taxon>
        <taxon>Spirochaetales</taxon>
        <taxon>Breznakiellaceae</taxon>
        <taxon>Leadbettera</taxon>
    </lineage>
</organism>
<dbReference type="STRING" id="545695.TREAZ_1919"/>
<keyword evidence="2" id="KW-1185">Reference proteome</keyword>
<protein>
    <submittedName>
        <fullName evidence="1">Uncharacterized protein</fullName>
    </submittedName>
</protein>
<evidence type="ECO:0000313" key="2">
    <source>
        <dbReference type="Proteomes" id="UP000009222"/>
    </source>
</evidence>
<dbReference type="EMBL" id="CP001841">
    <property type="protein sequence ID" value="AEF81380.1"/>
    <property type="molecule type" value="Genomic_DNA"/>
</dbReference>